<keyword evidence="3" id="KW-1185">Reference proteome</keyword>
<protein>
    <submittedName>
        <fullName evidence="2">Uncharacterized protein</fullName>
    </submittedName>
</protein>
<dbReference type="GeneID" id="80400293"/>
<sequence>METVSLGILILIVLVVIVTTGLVFGVFGAYALGTLRRASRHRSNT</sequence>
<organism evidence="2 3">
    <name type="scientific">ssRNA phage Gerhypos.1_17</name>
    <dbReference type="NCBI Taxonomy" id="2786198"/>
    <lineage>
        <taxon>Viruses</taxon>
        <taxon>Riboviria</taxon>
        <taxon>Orthornavirae</taxon>
        <taxon>Lenarviricota</taxon>
        <taxon>Leviviricetes</taxon>
        <taxon>Timlovirales</taxon>
        <taxon>Steitzviridae</taxon>
        <taxon>Huohcivirus</taxon>
        <taxon>Huohcivirus geoenecus</taxon>
    </lineage>
</organism>
<dbReference type="KEGG" id="vg:80400293"/>
<name>A0A8S5L3Q4_9VIRU</name>
<evidence type="ECO:0000256" key="1">
    <source>
        <dbReference type="SAM" id="Phobius"/>
    </source>
</evidence>
<keyword evidence="1" id="KW-0472">Membrane</keyword>
<feature type="transmembrane region" description="Helical" evidence="1">
    <location>
        <begin position="6"/>
        <end position="32"/>
    </location>
</feature>
<keyword evidence="1" id="KW-1133">Transmembrane helix</keyword>
<accession>A0A8S5L3Q4</accession>
<dbReference type="EMBL" id="BK013963">
    <property type="protein sequence ID" value="DAD51957.1"/>
    <property type="molecule type" value="Genomic_RNA"/>
</dbReference>
<evidence type="ECO:0000313" key="3">
    <source>
        <dbReference type="Proteomes" id="UP000678808"/>
    </source>
</evidence>
<reference evidence="2" key="1">
    <citation type="submission" date="2020-09" db="EMBL/GenBank/DDBJ databases">
        <title>Leviviricetes taxonomy.</title>
        <authorList>
            <person name="Stockdale S.R."/>
            <person name="Callanan J."/>
            <person name="Adriaenssens E.M."/>
            <person name="Kuhn J.H."/>
            <person name="Rumnieks J."/>
            <person name="Shkoporov A."/>
            <person name="Draper L.A."/>
            <person name="Ross P."/>
            <person name="Hill C."/>
        </authorList>
    </citation>
    <scope>NUCLEOTIDE SEQUENCE</scope>
</reference>
<dbReference type="RefSeq" id="YP_010770769.1">
    <property type="nucleotide sequence ID" value="NC_074385.1"/>
</dbReference>
<gene>
    <name evidence="2" type="primary">Gerhypos.1_17_3</name>
</gene>
<evidence type="ECO:0000313" key="2">
    <source>
        <dbReference type="EMBL" id="DAD51957.1"/>
    </source>
</evidence>
<dbReference type="Proteomes" id="UP000678808">
    <property type="component" value="Segment"/>
</dbReference>
<keyword evidence="1" id="KW-0812">Transmembrane</keyword>
<proteinExistence type="predicted"/>